<evidence type="ECO:0000259" key="8">
    <source>
        <dbReference type="PROSITE" id="PS50888"/>
    </source>
</evidence>
<dbReference type="FunFam" id="4.10.280.10:FF:000069">
    <property type="entry name" value="Transcription factor PIF7"/>
    <property type="match status" value="1"/>
</dbReference>
<dbReference type="Pfam" id="PF00010">
    <property type="entry name" value="HLH"/>
    <property type="match status" value="1"/>
</dbReference>
<evidence type="ECO:0000256" key="7">
    <source>
        <dbReference type="SAM" id="MobiDB-lite"/>
    </source>
</evidence>
<dbReference type="Gene3D" id="4.10.280.10">
    <property type="entry name" value="Helix-loop-helix DNA-binding domain"/>
    <property type="match status" value="1"/>
</dbReference>
<dbReference type="Gramene" id="TRITD2Bv1G222410.2">
    <property type="protein sequence ID" value="TRITD2Bv1G222410.2"/>
    <property type="gene ID" value="TRITD2Bv1G222410"/>
</dbReference>
<dbReference type="AlphaFoldDB" id="A0A9R1RCS4"/>
<dbReference type="SUPFAM" id="SSF47459">
    <property type="entry name" value="HLH, helix-loop-helix DNA-binding domain"/>
    <property type="match status" value="1"/>
</dbReference>
<name>A0A9R1RCS4_TRITD</name>
<evidence type="ECO:0000256" key="5">
    <source>
        <dbReference type="ARBA" id="ARBA00023163"/>
    </source>
</evidence>
<dbReference type="InterPro" id="IPR047265">
    <property type="entry name" value="PIF1-like_bHLH"/>
</dbReference>
<dbReference type="GO" id="GO:0003677">
    <property type="term" value="F:DNA binding"/>
    <property type="evidence" value="ECO:0007669"/>
    <property type="project" value="UniProtKB-KW"/>
</dbReference>
<reference evidence="9 11" key="1">
    <citation type="submission" date="2017-09" db="EMBL/GenBank/DDBJ databases">
        <authorList>
            <consortium name="International Durum Wheat Genome Sequencing Consortium (IDWGSC)"/>
            <person name="Milanesi L."/>
        </authorList>
    </citation>
    <scope>NUCLEOTIDE SEQUENCE [LARGE SCALE GENOMIC DNA]</scope>
    <source>
        <strain evidence="11">cv. Svevo</strain>
    </source>
</reference>
<dbReference type="GO" id="GO:0046983">
    <property type="term" value="F:protein dimerization activity"/>
    <property type="evidence" value="ECO:0007669"/>
    <property type="project" value="InterPro"/>
</dbReference>
<dbReference type="Proteomes" id="UP000324705">
    <property type="component" value="Chromosome 2B"/>
</dbReference>
<evidence type="ECO:0000313" key="9">
    <source>
        <dbReference type="EMBL" id="VAH36630.1"/>
    </source>
</evidence>
<organism evidence="9 11">
    <name type="scientific">Triticum turgidum subsp. durum</name>
    <name type="common">Durum wheat</name>
    <name type="synonym">Triticum durum</name>
    <dbReference type="NCBI Taxonomy" id="4567"/>
    <lineage>
        <taxon>Eukaryota</taxon>
        <taxon>Viridiplantae</taxon>
        <taxon>Streptophyta</taxon>
        <taxon>Embryophyta</taxon>
        <taxon>Tracheophyta</taxon>
        <taxon>Spermatophyta</taxon>
        <taxon>Magnoliopsida</taxon>
        <taxon>Liliopsida</taxon>
        <taxon>Poales</taxon>
        <taxon>Poaceae</taxon>
        <taxon>BOP clade</taxon>
        <taxon>Pooideae</taxon>
        <taxon>Triticodae</taxon>
        <taxon>Triticeae</taxon>
        <taxon>Triticinae</taxon>
        <taxon>Triticum</taxon>
    </lineage>
</organism>
<dbReference type="PANTHER" id="PTHR45855">
    <property type="entry name" value="TRANSCRIPTION FACTOR PIF1-RELATED"/>
    <property type="match status" value="1"/>
</dbReference>
<dbReference type="Proteomes" id="UP000324705">
    <property type="component" value="Chromosome 2A"/>
</dbReference>
<evidence type="ECO:0000313" key="11">
    <source>
        <dbReference type="Proteomes" id="UP000324705"/>
    </source>
</evidence>
<protein>
    <recommendedName>
        <fullName evidence="8">BHLH domain-containing protein</fullName>
    </recommendedName>
</protein>
<evidence type="ECO:0000313" key="10">
    <source>
        <dbReference type="EMBL" id="VAH51938.1"/>
    </source>
</evidence>
<keyword evidence="4" id="KW-0238">DNA-binding</keyword>
<feature type="region of interest" description="Disordered" evidence="7">
    <location>
        <begin position="79"/>
        <end position="102"/>
    </location>
</feature>
<keyword evidence="11" id="KW-1185">Reference proteome</keyword>
<dbReference type="Gramene" id="TRITD2Av1G259820.2">
    <property type="protein sequence ID" value="TRITD2Av1G259820.2"/>
    <property type="gene ID" value="TRITD2Av1G259820"/>
</dbReference>
<keyword evidence="6" id="KW-0539">Nucleus</keyword>
<keyword evidence="3" id="KW-0805">Transcription regulation</keyword>
<evidence type="ECO:0000256" key="1">
    <source>
        <dbReference type="ARBA" id="ARBA00004123"/>
    </source>
</evidence>
<accession>A0A9R1RCS4</accession>
<comment type="subcellular location">
    <subcellularLocation>
        <location evidence="1">Nucleus</location>
    </subcellularLocation>
</comment>
<evidence type="ECO:0000256" key="4">
    <source>
        <dbReference type="ARBA" id="ARBA00023125"/>
    </source>
</evidence>
<dbReference type="InterPro" id="IPR011598">
    <property type="entry name" value="bHLH_dom"/>
</dbReference>
<proteinExistence type="inferred from homology"/>
<gene>
    <name evidence="9" type="ORF">TRITD_2Av1G259820</name>
    <name evidence="10" type="ORF">TRITD_2Bv1G222410</name>
</gene>
<evidence type="ECO:0000256" key="6">
    <source>
        <dbReference type="ARBA" id="ARBA00023242"/>
    </source>
</evidence>
<evidence type="ECO:0000256" key="2">
    <source>
        <dbReference type="ARBA" id="ARBA00005510"/>
    </source>
</evidence>
<feature type="region of interest" description="Disordered" evidence="7">
    <location>
        <begin position="1"/>
        <end position="28"/>
    </location>
</feature>
<dbReference type="InterPro" id="IPR031066">
    <property type="entry name" value="bHLH_ALC-like_plant"/>
</dbReference>
<evidence type="ECO:0000256" key="3">
    <source>
        <dbReference type="ARBA" id="ARBA00023015"/>
    </source>
</evidence>
<dbReference type="EMBL" id="LT934114">
    <property type="protein sequence ID" value="VAH51938.1"/>
    <property type="molecule type" value="Genomic_DNA"/>
</dbReference>
<dbReference type="CDD" id="cd11445">
    <property type="entry name" value="bHLH_AtPIF_like"/>
    <property type="match status" value="1"/>
</dbReference>
<keyword evidence="5" id="KW-0804">Transcription</keyword>
<dbReference type="PANTHER" id="PTHR45855:SF16">
    <property type="entry name" value="TRANSCRIPTION FACTOR PIF1"/>
    <property type="match status" value="1"/>
</dbReference>
<dbReference type="EMBL" id="LT934113">
    <property type="protein sequence ID" value="VAH36630.1"/>
    <property type="molecule type" value="Genomic_DNA"/>
</dbReference>
<dbReference type="PROSITE" id="PS50888">
    <property type="entry name" value="BHLH"/>
    <property type="match status" value="1"/>
</dbReference>
<dbReference type="InterPro" id="IPR036638">
    <property type="entry name" value="HLH_DNA-bd_sf"/>
</dbReference>
<sequence>MEDGRALRRMSIPTRRSRSADFHNFSERRRRDKINEKLKALQELLPNCTKVHTDKVSMLDEAIDYLKSLQLQLQEQRGVVGSSSGHNGGWIPERNSSYNFME</sequence>
<feature type="domain" description="BHLH" evidence="8">
    <location>
        <begin position="18"/>
        <end position="69"/>
    </location>
</feature>
<feature type="compositionally biased region" description="Basic and acidic residues" evidence="7">
    <location>
        <begin position="18"/>
        <end position="28"/>
    </location>
</feature>
<comment type="similarity">
    <text evidence="2">Belongs to the bHLH protein family.</text>
</comment>
<dbReference type="GO" id="GO:0005634">
    <property type="term" value="C:nucleus"/>
    <property type="evidence" value="ECO:0007669"/>
    <property type="project" value="UniProtKB-SubCell"/>
</dbReference>
<dbReference type="SMART" id="SM00353">
    <property type="entry name" value="HLH"/>
    <property type="match status" value="1"/>
</dbReference>